<name>A0A644U152_9ZZZZ</name>
<reference evidence="1" key="1">
    <citation type="submission" date="2019-08" db="EMBL/GenBank/DDBJ databases">
        <authorList>
            <person name="Kucharzyk K."/>
            <person name="Murdoch R.W."/>
            <person name="Higgins S."/>
            <person name="Loffler F."/>
        </authorList>
    </citation>
    <scope>NUCLEOTIDE SEQUENCE</scope>
</reference>
<organism evidence="1">
    <name type="scientific">bioreactor metagenome</name>
    <dbReference type="NCBI Taxonomy" id="1076179"/>
    <lineage>
        <taxon>unclassified sequences</taxon>
        <taxon>metagenomes</taxon>
        <taxon>ecological metagenomes</taxon>
    </lineage>
</organism>
<comment type="caution">
    <text evidence="1">The sequence shown here is derived from an EMBL/GenBank/DDBJ whole genome shotgun (WGS) entry which is preliminary data.</text>
</comment>
<gene>
    <name evidence="1" type="ORF">SDC9_17378</name>
</gene>
<dbReference type="EMBL" id="VSSQ01000060">
    <property type="protein sequence ID" value="MPL71601.1"/>
    <property type="molecule type" value="Genomic_DNA"/>
</dbReference>
<protein>
    <submittedName>
        <fullName evidence="1">Uncharacterized protein</fullName>
    </submittedName>
</protein>
<proteinExistence type="predicted"/>
<evidence type="ECO:0000313" key="1">
    <source>
        <dbReference type="EMBL" id="MPL71601.1"/>
    </source>
</evidence>
<dbReference type="AlphaFoldDB" id="A0A644U152"/>
<sequence length="66" mass="7564">MKYWSSYPELKNKEKLRELLVKEGSISLVANKLGCPVYSVKNAIRHHGIVFPTSVQAERILCSFKQ</sequence>
<accession>A0A644U152</accession>